<dbReference type="EMBL" id="WTVR01000117">
    <property type="protein sequence ID" value="NMF91646.1"/>
    <property type="molecule type" value="Genomic_DNA"/>
</dbReference>
<dbReference type="RefSeq" id="WP_169208944.1">
    <property type="nucleotide sequence ID" value="NZ_CP059560.1"/>
</dbReference>
<keyword evidence="1" id="KW-0812">Transmembrane</keyword>
<protein>
    <recommendedName>
        <fullName evidence="4">Transmembrane protein</fullName>
    </recommendedName>
</protein>
<dbReference type="Proteomes" id="UP000652074">
    <property type="component" value="Unassembled WGS sequence"/>
</dbReference>
<evidence type="ECO:0008006" key="4">
    <source>
        <dbReference type="Google" id="ProtNLM"/>
    </source>
</evidence>
<evidence type="ECO:0000313" key="3">
    <source>
        <dbReference type="Proteomes" id="UP000652074"/>
    </source>
</evidence>
<sequence length="224" mass="23374">MMPGDGVLMQYWCPRLVTMAAPATGGGEAAATAAGVVGESRSGGASFGLVREYIGRLVLNAGLPGALGVFLLAAAALGGYAGGTDVDRRAAALADERSRMERNADAPAPGSDDRARVAAFFERFPPAAALPDSLRRLNEHGAAHGISVRRTDYGSSVVAGTPLTLVSLTLPVEADAAALYVWLSALLREMPEIALESVSFKRDTSDAETVEADIRLQLYLRGRS</sequence>
<feature type="transmembrane region" description="Helical" evidence="1">
    <location>
        <begin position="57"/>
        <end position="80"/>
    </location>
</feature>
<evidence type="ECO:0000313" key="2">
    <source>
        <dbReference type="EMBL" id="NMF91646.1"/>
    </source>
</evidence>
<organism evidence="2 3">
    <name type="scientific">Aromatoleum petrolei</name>
    <dbReference type="NCBI Taxonomy" id="76116"/>
    <lineage>
        <taxon>Bacteria</taxon>
        <taxon>Pseudomonadati</taxon>
        <taxon>Pseudomonadota</taxon>
        <taxon>Betaproteobacteria</taxon>
        <taxon>Rhodocyclales</taxon>
        <taxon>Rhodocyclaceae</taxon>
        <taxon>Aromatoleum</taxon>
    </lineage>
</organism>
<keyword evidence="1" id="KW-0472">Membrane</keyword>
<gene>
    <name evidence="2" type="ORF">GPA26_24640</name>
</gene>
<proteinExistence type="predicted"/>
<reference evidence="2 3" key="1">
    <citation type="submission" date="2019-12" db="EMBL/GenBank/DDBJ databases">
        <title>Comparative genomics gives insights into the taxonomy of the Azoarcus-Aromatoleum group and reveals separate origins of nif in the plant-associated Azoarcus and non-plant-associated Aromatoleum sub-groups.</title>
        <authorList>
            <person name="Lafos M."/>
            <person name="Maluk M."/>
            <person name="Batista M."/>
            <person name="Junghare M."/>
            <person name="Carmona M."/>
            <person name="Faoro H."/>
            <person name="Cruz L.M."/>
            <person name="Battistoni F."/>
            <person name="De Souza E."/>
            <person name="Pedrosa F."/>
            <person name="Chen W.-M."/>
            <person name="Poole P.S."/>
            <person name="Dixon R.A."/>
            <person name="James E.K."/>
        </authorList>
    </citation>
    <scope>NUCLEOTIDE SEQUENCE [LARGE SCALE GENOMIC DNA]</scope>
    <source>
        <strain evidence="2 3">ToN1</strain>
    </source>
</reference>
<evidence type="ECO:0000256" key="1">
    <source>
        <dbReference type="SAM" id="Phobius"/>
    </source>
</evidence>
<comment type="caution">
    <text evidence="2">The sequence shown here is derived from an EMBL/GenBank/DDBJ whole genome shotgun (WGS) entry which is preliminary data.</text>
</comment>
<name>A0ABX1MZC3_9RHOO</name>
<keyword evidence="1" id="KW-1133">Transmembrane helix</keyword>
<keyword evidence="3" id="KW-1185">Reference proteome</keyword>
<accession>A0ABX1MZC3</accession>